<name>A0AAJ5UQ88_9BACI</name>
<reference evidence="2" key="1">
    <citation type="submission" date="2022-11" db="EMBL/GenBank/DDBJ databases">
        <title>Lysinibacillus irui.</title>
        <authorList>
            <person name="Akintayo S.O."/>
        </authorList>
    </citation>
    <scope>NUCLEOTIDE SEQUENCE</scope>
    <source>
        <strain evidence="2">IRB4-01</strain>
    </source>
</reference>
<dbReference type="Proteomes" id="UP001219585">
    <property type="component" value="Chromosome"/>
</dbReference>
<protein>
    <submittedName>
        <fullName evidence="2">Uncharacterized protein</fullName>
    </submittedName>
</protein>
<evidence type="ECO:0000256" key="1">
    <source>
        <dbReference type="SAM" id="Phobius"/>
    </source>
</evidence>
<dbReference type="AlphaFoldDB" id="A0AAJ5UQ88"/>
<keyword evidence="1" id="KW-0472">Membrane</keyword>
<keyword evidence="1" id="KW-1133">Transmembrane helix</keyword>
<evidence type="ECO:0000313" key="3">
    <source>
        <dbReference type="Proteomes" id="UP001219585"/>
    </source>
</evidence>
<dbReference type="EMBL" id="CP113527">
    <property type="protein sequence ID" value="WDV05246.1"/>
    <property type="molecule type" value="Genomic_DNA"/>
</dbReference>
<feature type="transmembrane region" description="Helical" evidence="1">
    <location>
        <begin position="7"/>
        <end position="24"/>
    </location>
</feature>
<dbReference type="KEGG" id="liu:OU989_13095"/>
<keyword evidence="1" id="KW-0812">Transmembrane</keyword>
<accession>A0AAJ5UQ88</accession>
<evidence type="ECO:0000313" key="2">
    <source>
        <dbReference type="EMBL" id="WDV05246.1"/>
    </source>
</evidence>
<organism evidence="2 3">
    <name type="scientific">Lysinibacillus irui</name>
    <dbReference type="NCBI Taxonomy" id="2998077"/>
    <lineage>
        <taxon>Bacteria</taxon>
        <taxon>Bacillati</taxon>
        <taxon>Bacillota</taxon>
        <taxon>Bacilli</taxon>
        <taxon>Bacillales</taxon>
        <taxon>Bacillaceae</taxon>
        <taxon>Lysinibacillus</taxon>
    </lineage>
</organism>
<proteinExistence type="predicted"/>
<dbReference type="RefSeq" id="WP_274793478.1">
    <property type="nucleotide sequence ID" value="NZ_CP113527.1"/>
</dbReference>
<sequence length="397" mass="46275">MKKYWQTILIAVIVVGTIGSYYFLQVAMASNNDVSFKIETISGNKDEIKNLTLQTTYQSGVNHRWLYISKDGSTILNKSSLIGSLKGTNKPIIQKFVDQHRHFMRGKESNLSQYFEDKERLIYTAFQNNGQKEIGDNFLPLQIDILYKKTNDNSFFEIDTPVQSSIDWIKINDVYVAHGKIKILATNYLYNGGEELHIYTVDENKKELEKDAIIAKLTSEEIVNAIRVFNANDTIQNQEYYLYMVEKFGKHKENGEREITSSQIYLYNNVTNEREEWIIPDELKPYRKSMVIHGTNIFIPVYSANGLKLSRYSIEKKQWEEPVMINYERTARDNEIPFLQITDSKLYLVNRMTDGYTLFINELRTGESLYEGKIVNDKKENQNPDYSLNIEQINSNQ</sequence>
<gene>
    <name evidence="2" type="ORF">OU989_13095</name>
</gene>